<keyword evidence="2" id="KW-0812">Transmembrane</keyword>
<organism evidence="3 4">
    <name type="scientific">Lojkania enalia</name>
    <dbReference type="NCBI Taxonomy" id="147567"/>
    <lineage>
        <taxon>Eukaryota</taxon>
        <taxon>Fungi</taxon>
        <taxon>Dikarya</taxon>
        <taxon>Ascomycota</taxon>
        <taxon>Pezizomycotina</taxon>
        <taxon>Dothideomycetes</taxon>
        <taxon>Pleosporomycetidae</taxon>
        <taxon>Pleosporales</taxon>
        <taxon>Pleosporales incertae sedis</taxon>
        <taxon>Lojkania</taxon>
    </lineage>
</organism>
<sequence length="163" mass="18873">MNERMGTQNPLQAEPNTRGTPYTTYSFMSYKELLSGYYYKIHTKSAYSGHSSIHTGAVWSILEKSYCPACRLIALYLSASDTPITLSRDVHPKRIDQTLEKRAETTPDKGEKNRSYRSDSLRPHPQCYEIKICWCSMKMYLFVAMLLWAPLYLLDYLAFQMGK</sequence>
<gene>
    <name evidence="3" type="ORF">CC78DRAFT_164439</name>
</gene>
<name>A0A9P4KB76_9PLEO</name>
<keyword evidence="2" id="KW-1133">Transmembrane helix</keyword>
<dbReference type="Proteomes" id="UP000800093">
    <property type="component" value="Unassembled WGS sequence"/>
</dbReference>
<feature type="transmembrane region" description="Helical" evidence="2">
    <location>
        <begin position="139"/>
        <end position="159"/>
    </location>
</feature>
<keyword evidence="2" id="KW-0472">Membrane</keyword>
<evidence type="ECO:0000313" key="3">
    <source>
        <dbReference type="EMBL" id="KAF2266062.1"/>
    </source>
</evidence>
<keyword evidence="4" id="KW-1185">Reference proteome</keyword>
<comment type="caution">
    <text evidence="3">The sequence shown here is derived from an EMBL/GenBank/DDBJ whole genome shotgun (WGS) entry which is preliminary data.</text>
</comment>
<dbReference type="AlphaFoldDB" id="A0A9P4KB76"/>
<evidence type="ECO:0000256" key="1">
    <source>
        <dbReference type="SAM" id="MobiDB-lite"/>
    </source>
</evidence>
<accession>A0A9P4KB76</accession>
<dbReference type="EMBL" id="ML986601">
    <property type="protein sequence ID" value="KAF2266062.1"/>
    <property type="molecule type" value="Genomic_DNA"/>
</dbReference>
<feature type="region of interest" description="Disordered" evidence="1">
    <location>
        <begin position="95"/>
        <end position="121"/>
    </location>
</feature>
<protein>
    <submittedName>
        <fullName evidence="3">Uncharacterized protein</fullName>
    </submittedName>
</protein>
<evidence type="ECO:0000313" key="4">
    <source>
        <dbReference type="Proteomes" id="UP000800093"/>
    </source>
</evidence>
<proteinExistence type="predicted"/>
<reference evidence="4" key="1">
    <citation type="journal article" date="2020" name="Stud. Mycol.">
        <title>101 Dothideomycetes genomes: A test case for predicting lifestyles and emergence of pathogens.</title>
        <authorList>
            <person name="Haridas S."/>
            <person name="Albert R."/>
            <person name="Binder M."/>
            <person name="Bloem J."/>
            <person name="LaButti K."/>
            <person name="Salamov A."/>
            <person name="Andreopoulos B."/>
            <person name="Baker S."/>
            <person name="Barry K."/>
            <person name="Bills G."/>
            <person name="Bluhm B."/>
            <person name="Cannon C."/>
            <person name="Castanera R."/>
            <person name="Culley D."/>
            <person name="Daum C."/>
            <person name="Ezra D."/>
            <person name="Gonzalez J."/>
            <person name="Henrissat B."/>
            <person name="Kuo A."/>
            <person name="Liang C."/>
            <person name="Lipzen A."/>
            <person name="Lutzoni F."/>
            <person name="Magnuson J."/>
            <person name="Mondo S."/>
            <person name="Nolan M."/>
            <person name="Ohm R."/>
            <person name="Pangilinan J."/>
            <person name="Park H.-J."/>
            <person name="Ramirez L."/>
            <person name="Alfaro M."/>
            <person name="Sun H."/>
            <person name="Tritt A."/>
            <person name="Yoshinaga Y."/>
            <person name="Zwiers L.-H."/>
            <person name="Turgeon B."/>
            <person name="Goodwin S."/>
            <person name="Spatafora J."/>
            <person name="Crous P."/>
            <person name="Grigoriev I."/>
        </authorList>
    </citation>
    <scope>NUCLEOTIDE SEQUENCE [LARGE SCALE GENOMIC DNA]</scope>
    <source>
        <strain evidence="4">CBS 304.66</strain>
    </source>
</reference>
<evidence type="ECO:0000256" key="2">
    <source>
        <dbReference type="SAM" id="Phobius"/>
    </source>
</evidence>